<feature type="non-terminal residue" evidence="2">
    <location>
        <position position="1"/>
    </location>
</feature>
<dbReference type="Proteomes" id="UP000485058">
    <property type="component" value="Unassembled WGS sequence"/>
</dbReference>
<organism evidence="2 3">
    <name type="scientific">Haematococcus lacustris</name>
    <name type="common">Green alga</name>
    <name type="synonym">Haematococcus pluvialis</name>
    <dbReference type="NCBI Taxonomy" id="44745"/>
    <lineage>
        <taxon>Eukaryota</taxon>
        <taxon>Viridiplantae</taxon>
        <taxon>Chlorophyta</taxon>
        <taxon>core chlorophytes</taxon>
        <taxon>Chlorophyceae</taxon>
        <taxon>CS clade</taxon>
        <taxon>Chlamydomonadales</taxon>
        <taxon>Haematococcaceae</taxon>
        <taxon>Haematococcus</taxon>
    </lineage>
</organism>
<evidence type="ECO:0000313" key="3">
    <source>
        <dbReference type="Proteomes" id="UP000485058"/>
    </source>
</evidence>
<comment type="caution">
    <text evidence="2">The sequence shown here is derived from an EMBL/GenBank/DDBJ whole genome shotgun (WGS) entry which is preliminary data.</text>
</comment>
<keyword evidence="1" id="KW-0175">Coiled coil</keyword>
<accession>A0A699ZTT6</accession>
<gene>
    <name evidence="2" type="ORF">HaLaN_16344</name>
</gene>
<dbReference type="AlphaFoldDB" id="A0A699ZTT6"/>
<dbReference type="EMBL" id="BLLF01001457">
    <property type="protein sequence ID" value="GFH19402.1"/>
    <property type="molecule type" value="Genomic_DNA"/>
</dbReference>
<evidence type="ECO:0000256" key="1">
    <source>
        <dbReference type="SAM" id="Coils"/>
    </source>
</evidence>
<reference evidence="2 3" key="1">
    <citation type="submission" date="2020-02" db="EMBL/GenBank/DDBJ databases">
        <title>Draft genome sequence of Haematococcus lacustris strain NIES-144.</title>
        <authorList>
            <person name="Morimoto D."/>
            <person name="Nakagawa S."/>
            <person name="Yoshida T."/>
            <person name="Sawayama S."/>
        </authorList>
    </citation>
    <scope>NUCLEOTIDE SEQUENCE [LARGE SCALE GENOMIC DNA]</scope>
    <source>
        <strain evidence="2 3">NIES-144</strain>
    </source>
</reference>
<sequence>ALRALKAECEQLRKQLVALAEELRVRSEESSAAQQRMAAAVAAAEDEAHRRVEEGYKEAAQAVSRALS</sequence>
<protein>
    <submittedName>
        <fullName evidence="2">Uncharacterized protein</fullName>
    </submittedName>
</protein>
<keyword evidence="3" id="KW-1185">Reference proteome</keyword>
<name>A0A699ZTT6_HAELA</name>
<feature type="coiled-coil region" evidence="1">
    <location>
        <begin position="2"/>
        <end position="29"/>
    </location>
</feature>
<evidence type="ECO:0000313" key="2">
    <source>
        <dbReference type="EMBL" id="GFH19402.1"/>
    </source>
</evidence>
<proteinExistence type="predicted"/>